<proteinExistence type="predicted"/>
<reference evidence="3" key="1">
    <citation type="journal article" date="2019" name="Int. J. Syst. Evol. Microbiol.">
        <title>The Global Catalogue of Microorganisms (GCM) 10K type strain sequencing project: providing services to taxonomists for standard genome sequencing and annotation.</title>
        <authorList>
            <consortium name="The Broad Institute Genomics Platform"/>
            <consortium name="The Broad Institute Genome Sequencing Center for Infectious Disease"/>
            <person name="Wu L."/>
            <person name="Ma J."/>
        </authorList>
    </citation>
    <scope>NUCLEOTIDE SEQUENCE [LARGE SCALE GENOMIC DNA]</scope>
    <source>
        <strain evidence="3">CCUG 53270</strain>
    </source>
</reference>
<evidence type="ECO:0000256" key="1">
    <source>
        <dbReference type="SAM" id="SignalP"/>
    </source>
</evidence>
<sequence>MKKKVKTMVAGALLVSAMVLQTAVAWAATTTTIDSDGPNTGQDAYQIFKSKLGSDPIDGPGDASHIWETTSSPVGNVFQFKLNSTGDYDGSNTDRQRNELKAYNSSPSAVKGTNGTTMTYKWKFKVLNGFQMPPSGNFCHIFQLKASGGDDGAPILTFSVEKNKLTFRHSPIGADMSQVTTLASTDWSNVLNTWVEATVTVKNSDNGTVSMTLKKLDGTTLMSYSGSKDMWRDGADFNRPKWGIYRKIFSGMTEANIQFANFSITKQ</sequence>
<name>A0ABW3UIV8_9BACL</name>
<dbReference type="RefSeq" id="WP_079908303.1">
    <property type="nucleotide sequence ID" value="NZ_BAABJG010000006.1"/>
</dbReference>
<feature type="signal peptide" evidence="1">
    <location>
        <begin position="1"/>
        <end position="27"/>
    </location>
</feature>
<gene>
    <name evidence="2" type="ORF">ACFQ4B_08565</name>
</gene>
<keyword evidence="1" id="KW-0732">Signal</keyword>
<protein>
    <submittedName>
        <fullName evidence="2">Heparin lyase I family protein</fullName>
    </submittedName>
</protein>
<feature type="chain" id="PRO_5045221875" evidence="1">
    <location>
        <begin position="28"/>
        <end position="267"/>
    </location>
</feature>
<keyword evidence="2" id="KW-0456">Lyase</keyword>
<dbReference type="Proteomes" id="UP001597180">
    <property type="component" value="Unassembled WGS sequence"/>
</dbReference>
<evidence type="ECO:0000313" key="2">
    <source>
        <dbReference type="EMBL" id="MFD1220169.1"/>
    </source>
</evidence>
<dbReference type="EMBL" id="JBHTLU010000013">
    <property type="protein sequence ID" value="MFD1220169.1"/>
    <property type="molecule type" value="Genomic_DNA"/>
</dbReference>
<keyword evidence="3" id="KW-1185">Reference proteome</keyword>
<accession>A0ABW3UIV8</accession>
<evidence type="ECO:0000313" key="3">
    <source>
        <dbReference type="Proteomes" id="UP001597180"/>
    </source>
</evidence>
<dbReference type="InterPro" id="IPR025975">
    <property type="entry name" value="Polysacc_lyase"/>
</dbReference>
<comment type="caution">
    <text evidence="2">The sequence shown here is derived from an EMBL/GenBank/DDBJ whole genome shotgun (WGS) entry which is preliminary data.</text>
</comment>
<organism evidence="2 3">
    <name type="scientific">Paenibacillus vulneris</name>
    <dbReference type="NCBI Taxonomy" id="1133364"/>
    <lineage>
        <taxon>Bacteria</taxon>
        <taxon>Bacillati</taxon>
        <taxon>Bacillota</taxon>
        <taxon>Bacilli</taxon>
        <taxon>Bacillales</taxon>
        <taxon>Paenibacillaceae</taxon>
        <taxon>Paenibacillus</taxon>
    </lineage>
</organism>
<dbReference type="Pfam" id="PF14099">
    <property type="entry name" value="Polysacc_lyase"/>
    <property type="match status" value="1"/>
</dbReference>
<dbReference type="GO" id="GO:0016829">
    <property type="term" value="F:lyase activity"/>
    <property type="evidence" value="ECO:0007669"/>
    <property type="project" value="UniProtKB-KW"/>
</dbReference>